<evidence type="ECO:0000256" key="1">
    <source>
        <dbReference type="SAM" id="MobiDB-lite"/>
    </source>
</evidence>
<accession>A0A8S9RUW5</accession>
<protein>
    <submittedName>
        <fullName evidence="2">Uncharacterized protein</fullName>
    </submittedName>
</protein>
<proteinExistence type="predicted"/>
<evidence type="ECO:0000313" key="2">
    <source>
        <dbReference type="EMBL" id="KAF3584540.1"/>
    </source>
</evidence>
<evidence type="ECO:0000313" key="3">
    <source>
        <dbReference type="Proteomes" id="UP000712600"/>
    </source>
</evidence>
<dbReference type="AlphaFoldDB" id="A0A8S9RUW5"/>
<feature type="compositionally biased region" description="Basic and acidic residues" evidence="1">
    <location>
        <begin position="1"/>
        <end position="16"/>
    </location>
</feature>
<reference evidence="2" key="1">
    <citation type="submission" date="2019-12" db="EMBL/GenBank/DDBJ databases">
        <title>Genome sequencing and annotation of Brassica cretica.</title>
        <authorList>
            <person name="Studholme D.J."/>
            <person name="Sarris P."/>
        </authorList>
    </citation>
    <scope>NUCLEOTIDE SEQUENCE</scope>
    <source>
        <strain evidence="2">PFS-109/04</strain>
        <tissue evidence="2">Leaf</tissue>
    </source>
</reference>
<dbReference type="Proteomes" id="UP000712600">
    <property type="component" value="Unassembled WGS sequence"/>
</dbReference>
<comment type="caution">
    <text evidence="2">The sequence shown here is derived from an EMBL/GenBank/DDBJ whole genome shotgun (WGS) entry which is preliminary data.</text>
</comment>
<feature type="compositionally biased region" description="Basic and acidic residues" evidence="1">
    <location>
        <begin position="111"/>
        <end position="122"/>
    </location>
</feature>
<name>A0A8S9RUW5_BRACR</name>
<organism evidence="2 3">
    <name type="scientific">Brassica cretica</name>
    <name type="common">Mustard</name>
    <dbReference type="NCBI Taxonomy" id="69181"/>
    <lineage>
        <taxon>Eukaryota</taxon>
        <taxon>Viridiplantae</taxon>
        <taxon>Streptophyta</taxon>
        <taxon>Embryophyta</taxon>
        <taxon>Tracheophyta</taxon>
        <taxon>Spermatophyta</taxon>
        <taxon>Magnoliopsida</taxon>
        <taxon>eudicotyledons</taxon>
        <taxon>Gunneridae</taxon>
        <taxon>Pentapetalae</taxon>
        <taxon>rosids</taxon>
        <taxon>malvids</taxon>
        <taxon>Brassicales</taxon>
        <taxon>Brassicaceae</taxon>
        <taxon>Brassiceae</taxon>
        <taxon>Brassica</taxon>
    </lineage>
</organism>
<dbReference type="EMBL" id="QGKX02000088">
    <property type="protein sequence ID" value="KAF3584540.1"/>
    <property type="molecule type" value="Genomic_DNA"/>
</dbReference>
<sequence>MRADQSSHILRAESKPRSCHKPSPTGPLTSQDMIRDLKNMSHHRYLIRSRNFAKLLNVSERPRSLEVEEPGHGDPERAHGLIHLSVRDSGTFITDTGYRFRSVLRDLDGDPKLSDPSFDRRNQRFGMGTPNHKTRHLGDLGRKREILVL</sequence>
<feature type="region of interest" description="Disordered" evidence="1">
    <location>
        <begin position="1"/>
        <end position="31"/>
    </location>
</feature>
<gene>
    <name evidence="2" type="ORF">F2Q69_00030854</name>
</gene>
<feature type="region of interest" description="Disordered" evidence="1">
    <location>
        <begin position="111"/>
        <end position="137"/>
    </location>
</feature>